<protein>
    <submittedName>
        <fullName evidence="2">Uncharacterized protein</fullName>
    </submittedName>
</protein>
<accession>A0A2P5K863</accession>
<dbReference type="AlphaFoldDB" id="A0A2P5K863"/>
<keyword evidence="1" id="KW-1133">Transmembrane helix</keyword>
<dbReference type="EMBL" id="PRDW01000012">
    <property type="protein sequence ID" value="PPB82906.1"/>
    <property type="molecule type" value="Genomic_DNA"/>
</dbReference>
<evidence type="ECO:0000313" key="3">
    <source>
        <dbReference type="Proteomes" id="UP000243096"/>
    </source>
</evidence>
<organism evidence="2 3">
    <name type="scientific">Mycetohabitans endofungorum</name>
    <dbReference type="NCBI Taxonomy" id="417203"/>
    <lineage>
        <taxon>Bacteria</taxon>
        <taxon>Pseudomonadati</taxon>
        <taxon>Pseudomonadota</taxon>
        <taxon>Betaproteobacteria</taxon>
        <taxon>Burkholderiales</taxon>
        <taxon>Burkholderiaceae</taxon>
        <taxon>Mycetohabitans</taxon>
    </lineage>
</organism>
<comment type="caution">
    <text evidence="2">The sequence shown here is derived from an EMBL/GenBank/DDBJ whole genome shotgun (WGS) entry which is preliminary data.</text>
</comment>
<name>A0A2P5K863_9BURK</name>
<evidence type="ECO:0000256" key="1">
    <source>
        <dbReference type="SAM" id="Phobius"/>
    </source>
</evidence>
<keyword evidence="3" id="KW-1185">Reference proteome</keyword>
<proteinExistence type="predicted"/>
<feature type="transmembrane region" description="Helical" evidence="1">
    <location>
        <begin position="75"/>
        <end position="93"/>
    </location>
</feature>
<sequence>MLAMMPLNQASITAVSRDETGDAIGVAMIRESVNTSSVLELAHRTGDAAYSHLQALGQLSSQIQQQAIVITYSQTLYLLSLTLAACIPLTLLLKPSGPQKST</sequence>
<dbReference type="OrthoDB" id="9807274at2"/>
<dbReference type="RefSeq" id="WP_104078117.1">
    <property type="nucleotide sequence ID" value="NZ_CP062179.1"/>
</dbReference>
<gene>
    <name evidence="2" type="ORF">B0O95_11283</name>
</gene>
<keyword evidence="1" id="KW-0472">Membrane</keyword>
<keyword evidence="1" id="KW-0812">Transmembrane</keyword>
<reference evidence="2 3" key="1">
    <citation type="submission" date="2018-01" db="EMBL/GenBank/DDBJ databases">
        <title>Genomic Encyclopedia of Type Strains, Phase III (KMG-III): the genomes of soil and plant-associated and newly described type strains.</title>
        <authorList>
            <person name="Whitman W."/>
        </authorList>
    </citation>
    <scope>NUCLEOTIDE SEQUENCE [LARGE SCALE GENOMIC DNA]</scope>
    <source>
        <strain evidence="2 3">HKI456</strain>
    </source>
</reference>
<dbReference type="Proteomes" id="UP000243096">
    <property type="component" value="Unassembled WGS sequence"/>
</dbReference>
<evidence type="ECO:0000313" key="2">
    <source>
        <dbReference type="EMBL" id="PPB82906.1"/>
    </source>
</evidence>